<dbReference type="Pfam" id="PF00004">
    <property type="entry name" value="AAA"/>
    <property type="match status" value="1"/>
</dbReference>
<dbReference type="InterPro" id="IPR027417">
    <property type="entry name" value="P-loop_NTPase"/>
</dbReference>
<evidence type="ECO:0000313" key="4">
    <source>
        <dbReference type="EMBL" id="PGH00933.1"/>
    </source>
</evidence>
<name>A0A2B7WWI0_POLH7</name>
<dbReference type="InterPro" id="IPR003959">
    <property type="entry name" value="ATPase_AAA_core"/>
</dbReference>
<dbReference type="InterPro" id="IPR056599">
    <property type="entry name" value="AAA_lid_fung"/>
</dbReference>
<dbReference type="AlphaFoldDB" id="A0A2B7WWI0"/>
<dbReference type="Proteomes" id="UP000224634">
    <property type="component" value="Unassembled WGS sequence"/>
</dbReference>
<dbReference type="GO" id="GO:0016887">
    <property type="term" value="F:ATP hydrolysis activity"/>
    <property type="evidence" value="ECO:0007669"/>
    <property type="project" value="InterPro"/>
</dbReference>
<dbReference type="PANTHER" id="PTHR46411">
    <property type="entry name" value="FAMILY ATPASE, PUTATIVE-RELATED"/>
    <property type="match status" value="1"/>
</dbReference>
<feature type="region of interest" description="Disordered" evidence="1">
    <location>
        <begin position="243"/>
        <end position="301"/>
    </location>
</feature>
<feature type="domain" description="ATPase AAA-type core" evidence="2">
    <location>
        <begin position="1"/>
        <end position="107"/>
    </location>
</feature>
<dbReference type="Pfam" id="PF23232">
    <property type="entry name" value="AAA_lid_13"/>
    <property type="match status" value="1"/>
</dbReference>
<gene>
    <name evidence="4" type="ORF">AJ80_09095</name>
</gene>
<protein>
    <submittedName>
        <fullName evidence="4">Uncharacterized protein</fullName>
    </submittedName>
</protein>
<dbReference type="EMBL" id="PDNA01000244">
    <property type="protein sequence ID" value="PGH00933.1"/>
    <property type="molecule type" value="Genomic_DNA"/>
</dbReference>
<comment type="caution">
    <text evidence="4">The sequence shown here is derived from an EMBL/GenBank/DDBJ whole genome shotgun (WGS) entry which is preliminary data.</text>
</comment>
<keyword evidence="5" id="KW-1185">Reference proteome</keyword>
<feature type="compositionally biased region" description="Acidic residues" evidence="1">
    <location>
        <begin position="261"/>
        <end position="278"/>
    </location>
</feature>
<sequence length="301" mass="34523">MVAECVAAHTKKPLYPITCGDIGYRPEDVERHMESHFKLAHKWGCVLLLDEADVFLAKYDQTDVQRNGLVSVFLRILEYYSGILFLTTNRVGAIDDAFRSRLHLTLYYPKLTKTQTKEIFKRNFERIAEINSDREKNKLPPFDYKDSELKIMDWAKETWKTLRLNGRQIRNTFQTVLALAEFRAKNRSGESSNPIVTRKHFNIVTNAAIQFNEYLLATHGEDEHSMAGRKFVRAIRYSPSPELVFTGFNQDDSDSSSGQDSSDESETESDSENTDGPELESRKIKSKGKKGNESKHGAKKR</sequence>
<evidence type="ECO:0000256" key="1">
    <source>
        <dbReference type="SAM" id="MobiDB-lite"/>
    </source>
</evidence>
<evidence type="ECO:0000259" key="2">
    <source>
        <dbReference type="Pfam" id="PF00004"/>
    </source>
</evidence>
<dbReference type="OrthoDB" id="10042665at2759"/>
<feature type="compositionally biased region" description="Basic and acidic residues" evidence="1">
    <location>
        <begin position="290"/>
        <end position="301"/>
    </location>
</feature>
<organism evidence="4 5">
    <name type="scientific">Polytolypa hystricis (strain UAMH7299)</name>
    <dbReference type="NCBI Taxonomy" id="1447883"/>
    <lineage>
        <taxon>Eukaryota</taxon>
        <taxon>Fungi</taxon>
        <taxon>Dikarya</taxon>
        <taxon>Ascomycota</taxon>
        <taxon>Pezizomycotina</taxon>
        <taxon>Eurotiomycetes</taxon>
        <taxon>Eurotiomycetidae</taxon>
        <taxon>Onygenales</taxon>
        <taxon>Onygenales incertae sedis</taxon>
        <taxon>Polytolypa</taxon>
    </lineage>
</organism>
<evidence type="ECO:0000313" key="5">
    <source>
        <dbReference type="Proteomes" id="UP000224634"/>
    </source>
</evidence>
<dbReference type="Gene3D" id="3.40.50.300">
    <property type="entry name" value="P-loop containing nucleotide triphosphate hydrolases"/>
    <property type="match status" value="1"/>
</dbReference>
<dbReference type="STRING" id="1447883.A0A2B7WWI0"/>
<dbReference type="SUPFAM" id="SSF52540">
    <property type="entry name" value="P-loop containing nucleoside triphosphate hydrolases"/>
    <property type="match status" value="1"/>
</dbReference>
<accession>A0A2B7WWI0</accession>
<proteinExistence type="predicted"/>
<feature type="domain" description="AAA+ ATPase lid" evidence="3">
    <location>
        <begin position="111"/>
        <end position="221"/>
    </location>
</feature>
<reference evidence="4 5" key="1">
    <citation type="submission" date="2017-10" db="EMBL/GenBank/DDBJ databases">
        <title>Comparative genomics in systemic dimorphic fungi from Ajellomycetaceae.</title>
        <authorList>
            <person name="Munoz J.F."/>
            <person name="Mcewen J.G."/>
            <person name="Clay O.K."/>
            <person name="Cuomo C.A."/>
        </authorList>
    </citation>
    <scope>NUCLEOTIDE SEQUENCE [LARGE SCALE GENOMIC DNA]</scope>
    <source>
        <strain evidence="4 5">UAMH7299</strain>
    </source>
</reference>
<dbReference type="GO" id="GO:0005524">
    <property type="term" value="F:ATP binding"/>
    <property type="evidence" value="ECO:0007669"/>
    <property type="project" value="InterPro"/>
</dbReference>
<dbReference type="PANTHER" id="PTHR46411:SF2">
    <property type="entry name" value="AAA+ ATPASE DOMAIN-CONTAINING PROTEIN"/>
    <property type="match status" value="1"/>
</dbReference>
<evidence type="ECO:0000259" key="3">
    <source>
        <dbReference type="Pfam" id="PF23232"/>
    </source>
</evidence>